<dbReference type="EMBL" id="BAABME010000365">
    <property type="protein sequence ID" value="GAA0142132.1"/>
    <property type="molecule type" value="Genomic_DNA"/>
</dbReference>
<accession>A0AAV3NRY1</accession>
<gene>
    <name evidence="2" type="ORF">LIER_03098</name>
</gene>
<sequence>MAVCVRYVDSIASVVERFLGIVHAKDTSVISLKHALLNLLTPFKLSVSNIQGQGYDRASNMSGRLSGLRTLIQNEIPSVFMFIVLPINFN</sequence>
<dbReference type="PANTHER" id="PTHR45749:SF37">
    <property type="entry name" value="OS05G0311600 PROTEIN"/>
    <property type="match status" value="1"/>
</dbReference>
<proteinExistence type="predicted"/>
<evidence type="ECO:0000313" key="3">
    <source>
        <dbReference type="Proteomes" id="UP001454036"/>
    </source>
</evidence>
<evidence type="ECO:0000259" key="1">
    <source>
        <dbReference type="Pfam" id="PF14291"/>
    </source>
</evidence>
<organism evidence="2 3">
    <name type="scientific">Lithospermum erythrorhizon</name>
    <name type="common">Purple gromwell</name>
    <name type="synonym">Lithospermum officinale var. erythrorhizon</name>
    <dbReference type="NCBI Taxonomy" id="34254"/>
    <lineage>
        <taxon>Eukaryota</taxon>
        <taxon>Viridiplantae</taxon>
        <taxon>Streptophyta</taxon>
        <taxon>Embryophyta</taxon>
        <taxon>Tracheophyta</taxon>
        <taxon>Spermatophyta</taxon>
        <taxon>Magnoliopsida</taxon>
        <taxon>eudicotyledons</taxon>
        <taxon>Gunneridae</taxon>
        <taxon>Pentapetalae</taxon>
        <taxon>asterids</taxon>
        <taxon>lamiids</taxon>
        <taxon>Boraginales</taxon>
        <taxon>Boraginaceae</taxon>
        <taxon>Boraginoideae</taxon>
        <taxon>Lithospermeae</taxon>
        <taxon>Lithospermum</taxon>
    </lineage>
</organism>
<dbReference type="InterPro" id="IPR025398">
    <property type="entry name" value="DUF4371"/>
</dbReference>
<dbReference type="PANTHER" id="PTHR45749">
    <property type="match status" value="1"/>
</dbReference>
<comment type="caution">
    <text evidence="2">The sequence shown here is derived from an EMBL/GenBank/DDBJ whole genome shotgun (WGS) entry which is preliminary data.</text>
</comment>
<reference evidence="2 3" key="1">
    <citation type="submission" date="2024-01" db="EMBL/GenBank/DDBJ databases">
        <title>The complete chloroplast genome sequence of Lithospermum erythrorhizon: insights into the phylogenetic relationship among Boraginaceae species and the maternal lineages of purple gromwells.</title>
        <authorList>
            <person name="Okada T."/>
            <person name="Watanabe K."/>
        </authorList>
    </citation>
    <scope>NUCLEOTIDE SEQUENCE [LARGE SCALE GENOMIC DNA]</scope>
</reference>
<dbReference type="AlphaFoldDB" id="A0AAV3NRY1"/>
<dbReference type="Proteomes" id="UP001454036">
    <property type="component" value="Unassembled WGS sequence"/>
</dbReference>
<dbReference type="Pfam" id="PF14291">
    <property type="entry name" value="DUF4371"/>
    <property type="match status" value="1"/>
</dbReference>
<keyword evidence="3" id="KW-1185">Reference proteome</keyword>
<feature type="domain" description="DUF4371" evidence="1">
    <location>
        <begin position="1"/>
        <end position="67"/>
    </location>
</feature>
<evidence type="ECO:0000313" key="2">
    <source>
        <dbReference type="EMBL" id="GAA0142132.1"/>
    </source>
</evidence>
<protein>
    <recommendedName>
        <fullName evidence="1">DUF4371 domain-containing protein</fullName>
    </recommendedName>
</protein>
<name>A0AAV3NRY1_LITER</name>